<evidence type="ECO:0000256" key="4">
    <source>
        <dbReference type="ARBA" id="ARBA00023204"/>
    </source>
</evidence>
<dbReference type="Pfam" id="PF00730">
    <property type="entry name" value="HhH-GPD"/>
    <property type="match status" value="1"/>
</dbReference>
<organism evidence="6 7">
    <name type="scientific">Paenibacillus cookii</name>
    <dbReference type="NCBI Taxonomy" id="157839"/>
    <lineage>
        <taxon>Bacteria</taxon>
        <taxon>Bacillati</taxon>
        <taxon>Bacillota</taxon>
        <taxon>Bacilli</taxon>
        <taxon>Bacillales</taxon>
        <taxon>Paenibacillaceae</taxon>
        <taxon>Paenibacillus</taxon>
    </lineage>
</organism>
<gene>
    <name evidence="6" type="ORF">J21TS3_05980</name>
</gene>
<dbReference type="EC" id="3.2.2.21" evidence="2"/>
<dbReference type="InterPro" id="IPR011257">
    <property type="entry name" value="DNA_glycosylase"/>
</dbReference>
<dbReference type="SMART" id="SM00478">
    <property type="entry name" value="ENDO3c"/>
    <property type="match status" value="1"/>
</dbReference>
<dbReference type="Gene3D" id="1.10.1670.40">
    <property type="match status" value="1"/>
</dbReference>
<dbReference type="RefSeq" id="WP_212947492.1">
    <property type="nucleotide sequence ID" value="NZ_BORW01000002.1"/>
</dbReference>
<dbReference type="Gene3D" id="1.10.340.30">
    <property type="entry name" value="Hypothetical protein, domain 2"/>
    <property type="match status" value="1"/>
</dbReference>
<name>A0ABQ4LRA8_9BACL</name>
<feature type="domain" description="HhH-GPD" evidence="5">
    <location>
        <begin position="53"/>
        <end position="204"/>
    </location>
</feature>
<evidence type="ECO:0000256" key="1">
    <source>
        <dbReference type="ARBA" id="ARBA00000086"/>
    </source>
</evidence>
<dbReference type="PANTHER" id="PTHR43003:SF5">
    <property type="entry name" value="DNA-3-METHYLADENINE GLYCOSYLASE"/>
    <property type="match status" value="1"/>
</dbReference>
<dbReference type="CDD" id="cd00056">
    <property type="entry name" value="ENDO3c"/>
    <property type="match status" value="1"/>
</dbReference>
<accession>A0ABQ4LRA8</accession>
<reference evidence="6 7" key="1">
    <citation type="submission" date="2021-03" db="EMBL/GenBank/DDBJ databases">
        <title>Antimicrobial resistance genes in bacteria isolated from Japanese honey, and their potential for conferring macrolide and lincosamide resistance in the American foulbrood pathogen Paenibacillus larvae.</title>
        <authorList>
            <person name="Okamoto M."/>
            <person name="Kumagai M."/>
            <person name="Kanamori H."/>
            <person name="Takamatsu D."/>
        </authorList>
    </citation>
    <scope>NUCLEOTIDE SEQUENCE [LARGE SCALE GENOMIC DNA]</scope>
    <source>
        <strain evidence="6 7">J21TS3</strain>
    </source>
</reference>
<evidence type="ECO:0000256" key="3">
    <source>
        <dbReference type="ARBA" id="ARBA00022763"/>
    </source>
</evidence>
<evidence type="ECO:0000313" key="6">
    <source>
        <dbReference type="EMBL" id="GIO65777.1"/>
    </source>
</evidence>
<dbReference type="SUPFAM" id="SSF48150">
    <property type="entry name" value="DNA-glycosylase"/>
    <property type="match status" value="1"/>
</dbReference>
<dbReference type="Proteomes" id="UP000680638">
    <property type="component" value="Unassembled WGS sequence"/>
</dbReference>
<proteinExistence type="predicted"/>
<dbReference type="PANTHER" id="PTHR43003">
    <property type="entry name" value="DNA-3-METHYLADENINE GLYCOSYLASE"/>
    <property type="match status" value="1"/>
</dbReference>
<keyword evidence="7" id="KW-1185">Reference proteome</keyword>
<evidence type="ECO:0000313" key="7">
    <source>
        <dbReference type="Proteomes" id="UP000680638"/>
    </source>
</evidence>
<comment type="catalytic activity">
    <reaction evidence="1">
        <text>Hydrolysis of alkylated DNA, releasing 3-methyladenine, 3-methylguanine, 7-methylguanine and 7-methyladenine.</text>
        <dbReference type="EC" id="3.2.2.21"/>
    </reaction>
</comment>
<keyword evidence="4" id="KW-0234">DNA repair</keyword>
<protein>
    <recommendedName>
        <fullName evidence="2">DNA-3-methyladenine glycosylase II</fullName>
        <ecNumber evidence="2">3.2.2.21</ecNumber>
    </recommendedName>
</protein>
<keyword evidence="3" id="KW-0227">DNA damage</keyword>
<comment type="caution">
    <text evidence="6">The sequence shown here is derived from an EMBL/GenBank/DDBJ whole genome shotgun (WGS) entry which is preliminary data.</text>
</comment>
<dbReference type="InterPro" id="IPR003265">
    <property type="entry name" value="HhH-GPD_domain"/>
</dbReference>
<dbReference type="InterPro" id="IPR051912">
    <property type="entry name" value="Alkylbase_DNA_Glycosylase/TA"/>
</dbReference>
<dbReference type="EMBL" id="BORW01000002">
    <property type="protein sequence ID" value="GIO65777.1"/>
    <property type="molecule type" value="Genomic_DNA"/>
</dbReference>
<evidence type="ECO:0000259" key="5">
    <source>
        <dbReference type="SMART" id="SM00478"/>
    </source>
</evidence>
<evidence type="ECO:0000256" key="2">
    <source>
        <dbReference type="ARBA" id="ARBA00012000"/>
    </source>
</evidence>
<sequence>MLSQNAAFFQYGKTETEALKNADPILGAAMDKLGRVERPANPDLFQALSQAVVGQLISVKAAQSIWERMLRRFGRIDPAVIAAESPEELRACGLTEKKAASIHRIASSIRTGEFNLNELVQLPDAEVVRRLTALPGIGVWTAEMVLLHAMQRPDVVSWGDVAIRRGMMKLYGLDGLSKQQFDEYRRRYSPYGSVASIYLWEISYR</sequence>